<keyword evidence="3" id="KW-1185">Reference proteome</keyword>
<reference evidence="2 3" key="1">
    <citation type="submission" date="2015-08" db="EMBL/GenBank/DDBJ databases">
        <authorList>
            <person name="Babu N.S."/>
            <person name="Beckwith C.J."/>
            <person name="Beseler K.G."/>
            <person name="Brison A."/>
            <person name="Carone J.V."/>
            <person name="Caskin T.P."/>
            <person name="Diamond M."/>
            <person name="Durham M.E."/>
            <person name="Foxe J.M."/>
            <person name="Go M."/>
            <person name="Henderson B.A."/>
            <person name="Jones I.B."/>
            <person name="McGettigan J.A."/>
            <person name="Micheletti S.J."/>
            <person name="Nasrallah M.E."/>
            <person name="Ortiz D."/>
            <person name="Piller C.R."/>
            <person name="Privatt S.R."/>
            <person name="Schneider S.L."/>
            <person name="Sharp S."/>
            <person name="Smith T.C."/>
            <person name="Stanton J.D."/>
            <person name="Ullery H.E."/>
            <person name="Wilson R.J."/>
            <person name="Serrano M.G."/>
            <person name="Buck G."/>
            <person name="Lee V."/>
            <person name="Wang Y."/>
            <person name="Carvalho R."/>
            <person name="Voegtly L."/>
            <person name="Shi R."/>
            <person name="Duckworth R."/>
            <person name="Johnson A."/>
            <person name="Loviza R."/>
            <person name="Walstead R."/>
            <person name="Shah Z."/>
            <person name="Kiflezghi M."/>
            <person name="Wade K."/>
            <person name="Ball S.L."/>
            <person name="Bradley K.W."/>
            <person name="Asai D.J."/>
            <person name="Bowman C.A."/>
            <person name="Russell D.A."/>
            <person name="Pope W.H."/>
            <person name="Jacobs-Sera D."/>
            <person name="Hendrix R.W."/>
            <person name="Hatfull G.F."/>
        </authorList>
    </citation>
    <scope>NUCLEOTIDE SEQUENCE [LARGE SCALE GENOMIC DNA]</scope>
    <source>
        <strain evidence="2 3">DSM 27648</strain>
    </source>
</reference>
<dbReference type="OrthoDB" id="5492401at2"/>
<sequence length="394" mass="40111">MVGSVFAAMAVVGTLLACAREPLTLGAGETSETPGFTLPDASTSPVADAGLDVDASVGMCIATQCPAPLATCTRRDGTLPDYACLTDLSNDVLNCGGCNVECRETSPRYNLQMTCVAGECRGVCKPGFVDCNGIPDDGCEANTSSDDANCGACGVHCPSGVACLNGQCGCPPGTTECGGACVDLSSDDFNCGSCGYSCEGRPPPEDAGPLFPHMYLACKDGQCKAPRCVVRDLEFWGDCNKSIDPDGCETDLLRDTSNCGACGVQCAPGQKCFDFGGSIACGCKPGQTLCTGSPGFGDYCTDTENDPSNCGACGYKCPVLANSAAPVCQNGRCKTECVPRTADCNGRDDDGCESDVGHDPRNCGGCGILCDLAAGQPCIGGRCLTKECSGGTTQ</sequence>
<name>A0A0K1PMX6_9BACT</name>
<dbReference type="RefSeq" id="WP_146646431.1">
    <property type="nucleotide sequence ID" value="NZ_CP012333.1"/>
</dbReference>
<evidence type="ECO:0000256" key="1">
    <source>
        <dbReference type="SAM" id="SignalP"/>
    </source>
</evidence>
<evidence type="ECO:0000313" key="3">
    <source>
        <dbReference type="Proteomes" id="UP000064967"/>
    </source>
</evidence>
<dbReference type="STRING" id="1391654.AKJ09_01559"/>
<keyword evidence="1" id="KW-0732">Signal</keyword>
<dbReference type="Proteomes" id="UP000064967">
    <property type="component" value="Chromosome"/>
</dbReference>
<dbReference type="KEGG" id="llu:AKJ09_01559"/>
<protein>
    <submittedName>
        <fullName evidence="2">Tryptophan synthase alpha chain</fullName>
    </submittedName>
</protein>
<organism evidence="2 3">
    <name type="scientific">Labilithrix luteola</name>
    <dbReference type="NCBI Taxonomy" id="1391654"/>
    <lineage>
        <taxon>Bacteria</taxon>
        <taxon>Pseudomonadati</taxon>
        <taxon>Myxococcota</taxon>
        <taxon>Polyangia</taxon>
        <taxon>Polyangiales</taxon>
        <taxon>Labilitrichaceae</taxon>
        <taxon>Labilithrix</taxon>
    </lineage>
</organism>
<evidence type="ECO:0000313" key="2">
    <source>
        <dbReference type="EMBL" id="AKU94895.1"/>
    </source>
</evidence>
<feature type="signal peptide" evidence="1">
    <location>
        <begin position="1"/>
        <end position="19"/>
    </location>
</feature>
<gene>
    <name evidence="2" type="ORF">AKJ09_01559</name>
</gene>
<accession>A0A0K1PMX6</accession>
<proteinExistence type="predicted"/>
<dbReference type="EMBL" id="CP012333">
    <property type="protein sequence ID" value="AKU94895.1"/>
    <property type="molecule type" value="Genomic_DNA"/>
</dbReference>
<dbReference type="AlphaFoldDB" id="A0A0K1PMX6"/>
<feature type="chain" id="PRO_5005465752" evidence="1">
    <location>
        <begin position="20"/>
        <end position="394"/>
    </location>
</feature>